<proteinExistence type="predicted"/>
<dbReference type="AlphaFoldDB" id="A0A5A7PKC1"/>
<reference evidence="3" key="1">
    <citation type="journal article" date="2019" name="Curr. Biol.">
        <title>Genome Sequence of Striga asiatica Provides Insight into the Evolution of Plant Parasitism.</title>
        <authorList>
            <person name="Yoshida S."/>
            <person name="Kim S."/>
            <person name="Wafula E.K."/>
            <person name="Tanskanen J."/>
            <person name="Kim Y.M."/>
            <person name="Honaas L."/>
            <person name="Yang Z."/>
            <person name="Spallek T."/>
            <person name="Conn C.E."/>
            <person name="Ichihashi Y."/>
            <person name="Cheong K."/>
            <person name="Cui S."/>
            <person name="Der J.P."/>
            <person name="Gundlach H."/>
            <person name="Jiao Y."/>
            <person name="Hori C."/>
            <person name="Ishida J.K."/>
            <person name="Kasahara H."/>
            <person name="Kiba T."/>
            <person name="Kim M.S."/>
            <person name="Koo N."/>
            <person name="Laohavisit A."/>
            <person name="Lee Y.H."/>
            <person name="Lumba S."/>
            <person name="McCourt P."/>
            <person name="Mortimer J.C."/>
            <person name="Mutuku J.M."/>
            <person name="Nomura T."/>
            <person name="Sasaki-Sekimoto Y."/>
            <person name="Seto Y."/>
            <person name="Wang Y."/>
            <person name="Wakatake T."/>
            <person name="Sakakibara H."/>
            <person name="Demura T."/>
            <person name="Yamaguchi S."/>
            <person name="Yoneyama K."/>
            <person name="Manabe R.I."/>
            <person name="Nelson D.C."/>
            <person name="Schulman A.H."/>
            <person name="Timko M.P."/>
            <person name="dePamphilis C.W."/>
            <person name="Choi D."/>
            <person name="Shirasu K."/>
        </authorList>
    </citation>
    <scope>NUCLEOTIDE SEQUENCE [LARGE SCALE GENOMIC DNA]</scope>
    <source>
        <strain evidence="3">cv. UVA1</strain>
    </source>
</reference>
<evidence type="ECO:0000313" key="3">
    <source>
        <dbReference type="Proteomes" id="UP000325081"/>
    </source>
</evidence>
<feature type="compositionally biased region" description="Basic and acidic residues" evidence="1">
    <location>
        <begin position="157"/>
        <end position="167"/>
    </location>
</feature>
<sequence length="179" mass="20640">MSINHKTHVHSRYFLKKKKKIKISALSNINPLNLISLHNEEEALQVGIGNVNPIDLHLRRDTHRKSSPSRASHQRRFPLQPSSPLRQTTGDARSANCTVQPLNRLLHHHCPCVSTWEEKPSNRFLIHSRADCRRTRFEEFSSATLIKRQRQSFFRTPSHDPTSDEPRTTAAELSRGRNS</sequence>
<keyword evidence="3" id="KW-1185">Reference proteome</keyword>
<feature type="region of interest" description="Disordered" evidence="1">
    <location>
        <begin position="61"/>
        <end position="91"/>
    </location>
</feature>
<organism evidence="2 3">
    <name type="scientific">Striga asiatica</name>
    <name type="common">Asiatic witchweed</name>
    <name type="synonym">Buchnera asiatica</name>
    <dbReference type="NCBI Taxonomy" id="4170"/>
    <lineage>
        <taxon>Eukaryota</taxon>
        <taxon>Viridiplantae</taxon>
        <taxon>Streptophyta</taxon>
        <taxon>Embryophyta</taxon>
        <taxon>Tracheophyta</taxon>
        <taxon>Spermatophyta</taxon>
        <taxon>Magnoliopsida</taxon>
        <taxon>eudicotyledons</taxon>
        <taxon>Gunneridae</taxon>
        <taxon>Pentapetalae</taxon>
        <taxon>asterids</taxon>
        <taxon>lamiids</taxon>
        <taxon>Lamiales</taxon>
        <taxon>Orobanchaceae</taxon>
        <taxon>Buchnereae</taxon>
        <taxon>Striga</taxon>
    </lineage>
</organism>
<gene>
    <name evidence="2" type="ORF">STAS_09321</name>
</gene>
<feature type="compositionally biased region" description="Polar residues" evidence="1">
    <location>
        <begin position="80"/>
        <end position="91"/>
    </location>
</feature>
<feature type="region of interest" description="Disordered" evidence="1">
    <location>
        <begin position="150"/>
        <end position="179"/>
    </location>
</feature>
<dbReference type="EMBL" id="BKCP01004705">
    <property type="protein sequence ID" value="GER33209.1"/>
    <property type="molecule type" value="Genomic_DNA"/>
</dbReference>
<dbReference type="Proteomes" id="UP000325081">
    <property type="component" value="Unassembled WGS sequence"/>
</dbReference>
<evidence type="ECO:0000313" key="2">
    <source>
        <dbReference type="EMBL" id="GER33209.1"/>
    </source>
</evidence>
<comment type="caution">
    <text evidence="2">The sequence shown here is derived from an EMBL/GenBank/DDBJ whole genome shotgun (WGS) entry which is preliminary data.</text>
</comment>
<accession>A0A5A7PKC1</accession>
<name>A0A5A7PKC1_STRAF</name>
<protein>
    <submittedName>
        <fullName evidence="2">Starch branching enzyme 2.1</fullName>
    </submittedName>
</protein>
<feature type="compositionally biased region" description="Basic residues" evidence="1">
    <location>
        <begin position="61"/>
        <end position="76"/>
    </location>
</feature>
<evidence type="ECO:0000256" key="1">
    <source>
        <dbReference type="SAM" id="MobiDB-lite"/>
    </source>
</evidence>